<protein>
    <submittedName>
        <fullName evidence="2">Uncharacterized protein</fullName>
    </submittedName>
</protein>
<keyword evidence="3" id="KW-1185">Reference proteome</keyword>
<dbReference type="KEGG" id="mha:HF1_03000"/>
<gene>
    <name evidence="2" type="ordered locus">HF1_03000</name>
</gene>
<dbReference type="EMBL" id="FR773153">
    <property type="protein sequence ID" value="CBY92308.1"/>
    <property type="molecule type" value="Genomic_DNA"/>
</dbReference>
<dbReference type="HOGENOM" id="CLU_1516270_0_0_14"/>
<feature type="transmembrane region" description="Helical" evidence="1">
    <location>
        <begin position="79"/>
        <end position="98"/>
    </location>
</feature>
<keyword evidence="1" id="KW-1133">Transmembrane helix</keyword>
<evidence type="ECO:0000256" key="1">
    <source>
        <dbReference type="SAM" id="Phobius"/>
    </source>
</evidence>
<keyword evidence="1" id="KW-0812">Transmembrane</keyword>
<reference evidence="2 3" key="1">
    <citation type="journal article" date="2011" name="J. Bacteriol.">
        <title>Complete genome sequence of Mycoplasma haemofelis, a hemotropic mycoplasma.</title>
        <authorList>
            <person name="Barker E.N."/>
            <person name="Helps C.R."/>
            <person name="Peters I.R."/>
            <person name="Darby A.C."/>
            <person name="Radford A.D."/>
            <person name="Tasker S."/>
        </authorList>
    </citation>
    <scope>NUCLEOTIDE SEQUENCE [LARGE SCALE GENOMIC DNA]</scope>
    <source>
        <strain evidence="2 3">Langford 1</strain>
    </source>
</reference>
<organism evidence="2 3">
    <name type="scientific">Mycoplasma haemofelis (strain Langford 1)</name>
    <name type="common">Haemobartonella felis</name>
    <dbReference type="NCBI Taxonomy" id="941640"/>
    <lineage>
        <taxon>Bacteria</taxon>
        <taxon>Bacillati</taxon>
        <taxon>Mycoplasmatota</taxon>
        <taxon>Mollicutes</taxon>
        <taxon>Mycoplasmataceae</taxon>
        <taxon>Mycoplasma</taxon>
    </lineage>
</organism>
<feature type="transmembrane region" description="Helical" evidence="1">
    <location>
        <begin position="42"/>
        <end position="63"/>
    </location>
</feature>
<dbReference type="OrthoDB" id="9831304at2"/>
<name>E8ZGN7_MYCHL</name>
<accession>E8ZGN7</accession>
<evidence type="ECO:0000313" key="3">
    <source>
        <dbReference type="Proteomes" id="UP000008637"/>
    </source>
</evidence>
<dbReference type="AlphaFoldDB" id="E8ZGN7"/>
<dbReference type="Proteomes" id="UP000008637">
    <property type="component" value="Chromosome"/>
</dbReference>
<evidence type="ECO:0000313" key="2">
    <source>
        <dbReference type="EMBL" id="CBY92308.1"/>
    </source>
</evidence>
<keyword evidence="1" id="KW-0472">Membrane</keyword>
<proteinExistence type="predicted"/>
<sequence>MLKLYFLQAKTKVKKSYSNAQVALNKGRFPNRFGNRVRGLVSFWKAVIYVQLSETFLKLFFLFQAKPTLYTLFDSTNKIVLLSMGAYFFIMMPLFLVVNSMDAYKQIMTLYAVNGSDEIDKSRLNEYQTALGCIIASFIVSRLGSNIVFITADIVMLMFKWVFYKRTLEYTEYTEYRELQ</sequence>